<dbReference type="GO" id="GO:0009089">
    <property type="term" value="P:lysine biosynthetic process via diaminopimelate"/>
    <property type="evidence" value="ECO:0007669"/>
    <property type="project" value="TreeGrafter"/>
</dbReference>
<dbReference type="GO" id="GO:0010628">
    <property type="term" value="P:positive regulation of gene expression"/>
    <property type="evidence" value="ECO:0007669"/>
    <property type="project" value="TreeGrafter"/>
</dbReference>
<proteinExistence type="inferred from homology"/>
<dbReference type="Proteomes" id="UP000606935">
    <property type="component" value="Unassembled WGS sequence"/>
</dbReference>
<accession>A0A917YZG6</accession>
<dbReference type="Pfam" id="PF03466">
    <property type="entry name" value="LysR_substrate"/>
    <property type="match status" value="1"/>
</dbReference>
<dbReference type="Pfam" id="PF00126">
    <property type="entry name" value="HTH_1"/>
    <property type="match status" value="1"/>
</dbReference>
<gene>
    <name evidence="6" type="ORF">GCM10010982_21930</name>
</gene>
<dbReference type="InterPro" id="IPR000847">
    <property type="entry name" value="LysR_HTH_N"/>
</dbReference>
<dbReference type="InterPro" id="IPR036390">
    <property type="entry name" value="WH_DNA-bd_sf"/>
</dbReference>
<dbReference type="SUPFAM" id="SSF46785">
    <property type="entry name" value="Winged helix' DNA-binding domain"/>
    <property type="match status" value="1"/>
</dbReference>
<feature type="domain" description="HTH lysR-type" evidence="5">
    <location>
        <begin position="1"/>
        <end position="58"/>
    </location>
</feature>
<name>A0A917YZG6_9ALTE</name>
<dbReference type="EMBL" id="BMLS01000003">
    <property type="protein sequence ID" value="GGO69838.1"/>
    <property type="molecule type" value="Genomic_DNA"/>
</dbReference>
<evidence type="ECO:0000256" key="3">
    <source>
        <dbReference type="ARBA" id="ARBA00023125"/>
    </source>
</evidence>
<sequence length="293" mass="32661">MRLRHIEVFHSVYTTGSITGAAKLLFVSQPSVSKVLAHAEMQLGFQLFHRNKGQLIPTPEADMLFTEVDKTYRQLRSIRKMSENIKRNDFGQINLAFTPALGFDVVPKALAKFRQEHPNIRFDLETTHNDQALQALTEHRCDLALLYSSPPMPGVTKIECGEGEIVILYPKAQFPDEPKVLSPEQLGKTELIGIWDSGPLGELAYDRLTNDGVQVESNLQVTSYYVAARMVAQGLGCCTIDKFTALGNLSDKVGIASFAPPLTFKINGLYLDNRPLSKVSEAFLKYLKTEISQ</sequence>
<dbReference type="PANTHER" id="PTHR30427:SF1">
    <property type="entry name" value="TRANSCRIPTIONAL ACTIVATOR PROTEIN LYSR"/>
    <property type="match status" value="1"/>
</dbReference>
<dbReference type="GO" id="GO:0043565">
    <property type="term" value="F:sequence-specific DNA binding"/>
    <property type="evidence" value="ECO:0007669"/>
    <property type="project" value="TreeGrafter"/>
</dbReference>
<dbReference type="Gene3D" id="1.10.10.10">
    <property type="entry name" value="Winged helix-like DNA-binding domain superfamily/Winged helix DNA-binding domain"/>
    <property type="match status" value="1"/>
</dbReference>
<organism evidence="6 7">
    <name type="scientific">Bowmanella pacifica</name>
    <dbReference type="NCBI Taxonomy" id="502051"/>
    <lineage>
        <taxon>Bacteria</taxon>
        <taxon>Pseudomonadati</taxon>
        <taxon>Pseudomonadota</taxon>
        <taxon>Gammaproteobacteria</taxon>
        <taxon>Alteromonadales</taxon>
        <taxon>Alteromonadaceae</taxon>
        <taxon>Bowmanella</taxon>
    </lineage>
</organism>
<dbReference type="Gene3D" id="3.40.190.10">
    <property type="entry name" value="Periplasmic binding protein-like II"/>
    <property type="match status" value="2"/>
</dbReference>
<keyword evidence="4" id="KW-0804">Transcription</keyword>
<evidence type="ECO:0000313" key="6">
    <source>
        <dbReference type="EMBL" id="GGO69838.1"/>
    </source>
</evidence>
<comment type="caution">
    <text evidence="6">The sequence shown here is derived from an EMBL/GenBank/DDBJ whole genome shotgun (WGS) entry which is preliminary data.</text>
</comment>
<evidence type="ECO:0000256" key="1">
    <source>
        <dbReference type="ARBA" id="ARBA00009437"/>
    </source>
</evidence>
<protein>
    <submittedName>
        <fullName evidence="6">LysR family transcriptional regulator</fullName>
    </submittedName>
</protein>
<dbReference type="InterPro" id="IPR005119">
    <property type="entry name" value="LysR_subst-bd"/>
</dbReference>
<keyword evidence="2" id="KW-0805">Transcription regulation</keyword>
<comment type="similarity">
    <text evidence="1">Belongs to the LysR transcriptional regulatory family.</text>
</comment>
<dbReference type="SUPFAM" id="SSF53850">
    <property type="entry name" value="Periplasmic binding protein-like II"/>
    <property type="match status" value="1"/>
</dbReference>
<dbReference type="PANTHER" id="PTHR30427">
    <property type="entry name" value="TRANSCRIPTIONAL ACTIVATOR PROTEIN LYSR"/>
    <property type="match status" value="1"/>
</dbReference>
<dbReference type="RefSeq" id="WP_188694682.1">
    <property type="nucleotide sequence ID" value="NZ_BMLS01000003.1"/>
</dbReference>
<dbReference type="InterPro" id="IPR036388">
    <property type="entry name" value="WH-like_DNA-bd_sf"/>
</dbReference>
<evidence type="ECO:0000313" key="7">
    <source>
        <dbReference type="Proteomes" id="UP000606935"/>
    </source>
</evidence>
<reference evidence="6" key="1">
    <citation type="journal article" date="2014" name="Int. J. Syst. Evol. Microbiol.">
        <title>Complete genome sequence of Corynebacterium casei LMG S-19264T (=DSM 44701T), isolated from a smear-ripened cheese.</title>
        <authorList>
            <consortium name="US DOE Joint Genome Institute (JGI-PGF)"/>
            <person name="Walter F."/>
            <person name="Albersmeier A."/>
            <person name="Kalinowski J."/>
            <person name="Ruckert C."/>
        </authorList>
    </citation>
    <scope>NUCLEOTIDE SEQUENCE</scope>
    <source>
        <strain evidence="6">CGMCC 1.7086</strain>
    </source>
</reference>
<evidence type="ECO:0000256" key="4">
    <source>
        <dbReference type="ARBA" id="ARBA00023163"/>
    </source>
</evidence>
<evidence type="ECO:0000256" key="2">
    <source>
        <dbReference type="ARBA" id="ARBA00023015"/>
    </source>
</evidence>
<dbReference type="GO" id="GO:0003700">
    <property type="term" value="F:DNA-binding transcription factor activity"/>
    <property type="evidence" value="ECO:0007669"/>
    <property type="project" value="InterPro"/>
</dbReference>
<keyword evidence="7" id="KW-1185">Reference proteome</keyword>
<reference evidence="6" key="2">
    <citation type="submission" date="2020-09" db="EMBL/GenBank/DDBJ databases">
        <authorList>
            <person name="Sun Q."/>
            <person name="Zhou Y."/>
        </authorList>
    </citation>
    <scope>NUCLEOTIDE SEQUENCE</scope>
    <source>
        <strain evidence="6">CGMCC 1.7086</strain>
    </source>
</reference>
<keyword evidence="3" id="KW-0238">DNA-binding</keyword>
<evidence type="ECO:0000259" key="5">
    <source>
        <dbReference type="PROSITE" id="PS50931"/>
    </source>
</evidence>
<dbReference type="AlphaFoldDB" id="A0A917YZG6"/>
<dbReference type="PROSITE" id="PS50931">
    <property type="entry name" value="HTH_LYSR"/>
    <property type="match status" value="1"/>
</dbReference>